<reference evidence="2" key="1">
    <citation type="journal article" date="2014" name="Proc. Natl. Acad. Sci. U.S.A.">
        <title>Extensive sampling of basidiomycete genomes demonstrates inadequacy of the white-rot/brown-rot paradigm for wood decay fungi.</title>
        <authorList>
            <person name="Riley R."/>
            <person name="Salamov A.A."/>
            <person name="Brown D.W."/>
            <person name="Nagy L.G."/>
            <person name="Floudas D."/>
            <person name="Held B.W."/>
            <person name="Levasseur A."/>
            <person name="Lombard V."/>
            <person name="Morin E."/>
            <person name="Otillar R."/>
            <person name="Lindquist E.A."/>
            <person name="Sun H."/>
            <person name="LaButti K.M."/>
            <person name="Schmutz J."/>
            <person name="Jabbour D."/>
            <person name="Luo H."/>
            <person name="Baker S.E."/>
            <person name="Pisabarro A.G."/>
            <person name="Walton J.D."/>
            <person name="Blanchette R.A."/>
            <person name="Henrissat B."/>
            <person name="Martin F."/>
            <person name="Cullen D."/>
            <person name="Hibbett D.S."/>
            <person name="Grigoriev I.V."/>
        </authorList>
    </citation>
    <scope>NUCLEOTIDE SEQUENCE [LARGE SCALE GENOMIC DNA]</scope>
    <source>
        <strain evidence="2">MUCL 33604</strain>
    </source>
</reference>
<dbReference type="EMBL" id="KL197714">
    <property type="protein sequence ID" value="KDQ60512.1"/>
    <property type="molecule type" value="Genomic_DNA"/>
</dbReference>
<dbReference type="Gene3D" id="3.80.10.10">
    <property type="entry name" value="Ribonuclease Inhibitor"/>
    <property type="match status" value="1"/>
</dbReference>
<gene>
    <name evidence="1" type="ORF">JAAARDRAFT_77530</name>
</gene>
<keyword evidence="2" id="KW-1185">Reference proteome</keyword>
<evidence type="ECO:0000313" key="1">
    <source>
        <dbReference type="EMBL" id="KDQ60512.1"/>
    </source>
</evidence>
<proteinExistence type="predicted"/>
<dbReference type="AlphaFoldDB" id="A0A067QAI5"/>
<dbReference type="Proteomes" id="UP000027265">
    <property type="component" value="Unassembled WGS sequence"/>
</dbReference>
<dbReference type="InParanoid" id="A0A067QAI5"/>
<evidence type="ECO:0000313" key="2">
    <source>
        <dbReference type="Proteomes" id="UP000027265"/>
    </source>
</evidence>
<dbReference type="STRING" id="933084.A0A067QAI5"/>
<accession>A0A067QAI5</accession>
<organism evidence="1 2">
    <name type="scientific">Jaapia argillacea MUCL 33604</name>
    <dbReference type="NCBI Taxonomy" id="933084"/>
    <lineage>
        <taxon>Eukaryota</taxon>
        <taxon>Fungi</taxon>
        <taxon>Dikarya</taxon>
        <taxon>Basidiomycota</taxon>
        <taxon>Agaricomycotina</taxon>
        <taxon>Agaricomycetes</taxon>
        <taxon>Agaricomycetidae</taxon>
        <taxon>Jaapiales</taxon>
        <taxon>Jaapiaceae</taxon>
        <taxon>Jaapia</taxon>
    </lineage>
</organism>
<name>A0A067QAI5_9AGAM</name>
<dbReference type="OrthoDB" id="2631350at2759"/>
<evidence type="ECO:0008006" key="3">
    <source>
        <dbReference type="Google" id="ProtNLM"/>
    </source>
</evidence>
<dbReference type="HOGENOM" id="CLU_021164_3_0_1"/>
<dbReference type="InterPro" id="IPR032675">
    <property type="entry name" value="LRR_dom_sf"/>
</dbReference>
<protein>
    <recommendedName>
        <fullName evidence="3">F-box domain-containing protein</fullName>
    </recommendedName>
</protein>
<dbReference type="SUPFAM" id="SSF52047">
    <property type="entry name" value="RNI-like"/>
    <property type="match status" value="1"/>
</dbReference>
<sequence>MAGEALFISEIFREVCEQLKFDLGQDGPSWLRDLARLSRCCWGFSEVALDVLWEDLDSFKPLLGLISPSVLDTSFGDGETSSALPSANTSNWDRFDFYARRVRTLHYQHPANEYCHRLSHLKPGPLLPLLKELYWREPPQPQSLHLTSTLEFTSFLVPSLVKIDILLNYYSHPGNELNNLLRGLPLHCPRVHTLYFDNLDPTTSLRFLGAFEHLQTLQLDSINNAPIMRSESLRGLSQLRHLTRLDGLRVSSTITQGSFLPGFSSLRHLGIMGEDTPGVNVLLDIIPSTSLKSLDIDQMDNPTWDEYVLTLNKISSKGSSITKLNLIYGGFPDVPAPEVIADGLSSLELPSLTNLMIWQEYDRIYDSLDKTFTPESAVKMASAWPNLRKLRLQYCSAMFSVESLGVFVSQVPSLQHIIVAGCFETKNPLSTGLEFSILFH</sequence>